<dbReference type="Pfam" id="PF00406">
    <property type="entry name" value="ADK"/>
    <property type="match status" value="1"/>
</dbReference>
<dbReference type="Gene3D" id="3.40.50.300">
    <property type="entry name" value="P-loop containing nucleotide triphosphate hydrolases"/>
    <property type="match status" value="1"/>
</dbReference>
<comment type="similarity">
    <text evidence="4">Belongs to the adenylate kinase family.</text>
</comment>
<dbReference type="InterPro" id="IPR000850">
    <property type="entry name" value="Adenylat/UMP-CMP_kin"/>
</dbReference>
<evidence type="ECO:0000256" key="1">
    <source>
        <dbReference type="ARBA" id="ARBA00022679"/>
    </source>
</evidence>
<dbReference type="CDD" id="cd01428">
    <property type="entry name" value="ADK"/>
    <property type="match status" value="1"/>
</dbReference>
<dbReference type="GO" id="GO:0006139">
    <property type="term" value="P:nucleobase-containing compound metabolic process"/>
    <property type="evidence" value="ECO:0007669"/>
    <property type="project" value="InterPro"/>
</dbReference>
<dbReference type="HAMAP" id="MF_00235">
    <property type="entry name" value="Adenylate_kinase_Adk"/>
    <property type="match status" value="1"/>
</dbReference>
<dbReference type="EMBL" id="JAVRRD010000012">
    <property type="protein sequence ID" value="KAK5053289.1"/>
    <property type="molecule type" value="Genomic_DNA"/>
</dbReference>
<dbReference type="PANTHER" id="PTHR23359">
    <property type="entry name" value="NUCLEOTIDE KINASE"/>
    <property type="match status" value="1"/>
</dbReference>
<accession>A0AAV9NEH9</accession>
<name>A0AAV9NEH9_9EURO</name>
<evidence type="ECO:0000256" key="4">
    <source>
        <dbReference type="RuleBase" id="RU003330"/>
    </source>
</evidence>
<keyword evidence="3 4" id="KW-0418">Kinase</keyword>
<dbReference type="AlphaFoldDB" id="A0AAV9NEH9"/>
<keyword evidence="2" id="KW-0547">Nucleotide-binding</keyword>
<evidence type="ECO:0000313" key="6">
    <source>
        <dbReference type="Proteomes" id="UP001358417"/>
    </source>
</evidence>
<proteinExistence type="inferred from homology"/>
<protein>
    <submittedName>
        <fullName evidence="5">Uncharacterized protein</fullName>
    </submittedName>
</protein>
<keyword evidence="1 4" id="KW-0808">Transferase</keyword>
<evidence type="ECO:0000313" key="5">
    <source>
        <dbReference type="EMBL" id="KAK5053289.1"/>
    </source>
</evidence>
<gene>
    <name evidence="5" type="ORF">LTR84_002263</name>
</gene>
<comment type="caution">
    <text evidence="5">The sequence shown here is derived from an EMBL/GenBank/DDBJ whole genome shotgun (WGS) entry which is preliminary data.</text>
</comment>
<dbReference type="RefSeq" id="XP_064706731.1">
    <property type="nucleotide sequence ID" value="XM_064845877.1"/>
</dbReference>
<dbReference type="GeneID" id="89970475"/>
<sequence length="207" mass="22935">MPVSIHNIIFVLGGPGSGKGTQCTLLSAQRNLKHLSIGDILRTEQQNRSSVWATIIKVNISNGLIGSKEMTVGLLKDAMLKHEEMEPGTRGFLVDGFPRTLDRAKYFEETIEEPLAVVVLQCPEGIMRDRLKVRAEMLGRVDDNDLAIQKRLDTFSNETQEVINHYEKRKLLINVDGSGSKEDVQARFAAAVDMALARTKSNSSQKG</sequence>
<organism evidence="5 6">
    <name type="scientific">Exophiala bonariae</name>
    <dbReference type="NCBI Taxonomy" id="1690606"/>
    <lineage>
        <taxon>Eukaryota</taxon>
        <taxon>Fungi</taxon>
        <taxon>Dikarya</taxon>
        <taxon>Ascomycota</taxon>
        <taxon>Pezizomycotina</taxon>
        <taxon>Eurotiomycetes</taxon>
        <taxon>Chaetothyriomycetidae</taxon>
        <taxon>Chaetothyriales</taxon>
        <taxon>Herpotrichiellaceae</taxon>
        <taxon>Exophiala</taxon>
    </lineage>
</organism>
<dbReference type="Proteomes" id="UP001358417">
    <property type="component" value="Unassembled WGS sequence"/>
</dbReference>
<keyword evidence="6" id="KW-1185">Reference proteome</keyword>
<dbReference type="InterPro" id="IPR027417">
    <property type="entry name" value="P-loop_NTPase"/>
</dbReference>
<dbReference type="SUPFAM" id="SSF52540">
    <property type="entry name" value="P-loop containing nucleoside triphosphate hydrolases"/>
    <property type="match status" value="1"/>
</dbReference>
<dbReference type="GO" id="GO:0019205">
    <property type="term" value="F:nucleobase-containing compound kinase activity"/>
    <property type="evidence" value="ECO:0007669"/>
    <property type="project" value="InterPro"/>
</dbReference>
<evidence type="ECO:0000256" key="3">
    <source>
        <dbReference type="ARBA" id="ARBA00022777"/>
    </source>
</evidence>
<evidence type="ECO:0000256" key="2">
    <source>
        <dbReference type="ARBA" id="ARBA00022741"/>
    </source>
</evidence>
<reference evidence="5 6" key="1">
    <citation type="submission" date="2023-08" db="EMBL/GenBank/DDBJ databases">
        <title>Black Yeasts Isolated from many extreme environments.</title>
        <authorList>
            <person name="Coleine C."/>
            <person name="Stajich J.E."/>
            <person name="Selbmann L."/>
        </authorList>
    </citation>
    <scope>NUCLEOTIDE SEQUENCE [LARGE SCALE GENOMIC DNA]</scope>
    <source>
        <strain evidence="5 6">CCFEE 5792</strain>
    </source>
</reference>
<dbReference type="GO" id="GO:0005524">
    <property type="term" value="F:ATP binding"/>
    <property type="evidence" value="ECO:0007669"/>
    <property type="project" value="InterPro"/>
</dbReference>
<dbReference type="PRINTS" id="PR00094">
    <property type="entry name" value="ADENYLTKNASE"/>
</dbReference>